<dbReference type="Pfam" id="PF22599">
    <property type="entry name" value="SecDF_P1_head"/>
    <property type="match status" value="1"/>
</dbReference>
<feature type="region of interest" description="Disordered" evidence="5">
    <location>
        <begin position="293"/>
        <end position="337"/>
    </location>
</feature>
<evidence type="ECO:0000256" key="5">
    <source>
        <dbReference type="SAM" id="MobiDB-lite"/>
    </source>
</evidence>
<keyword evidence="3" id="KW-0418">Kinase</keyword>
<dbReference type="Gene3D" id="3.30.200.20">
    <property type="entry name" value="Phosphorylase Kinase, domain 1"/>
    <property type="match status" value="1"/>
</dbReference>
<dbReference type="PROSITE" id="PS50011">
    <property type="entry name" value="PROTEIN_KINASE_DOM"/>
    <property type="match status" value="1"/>
</dbReference>
<dbReference type="Proteomes" id="UP000619486">
    <property type="component" value="Unassembled WGS sequence"/>
</dbReference>
<dbReference type="EMBL" id="BMQQ01000008">
    <property type="protein sequence ID" value="GGT32422.1"/>
    <property type="molecule type" value="Genomic_DNA"/>
</dbReference>
<dbReference type="PROSITE" id="PS00108">
    <property type="entry name" value="PROTEIN_KINASE_ST"/>
    <property type="match status" value="1"/>
</dbReference>
<dbReference type="Gene3D" id="1.10.510.10">
    <property type="entry name" value="Transferase(Phosphotransferase) domain 1"/>
    <property type="match status" value="1"/>
</dbReference>
<dbReference type="PANTHER" id="PTHR43289:SF34">
    <property type="entry name" value="SERINE_THREONINE-PROTEIN KINASE YBDM-RELATED"/>
    <property type="match status" value="1"/>
</dbReference>
<comment type="caution">
    <text evidence="7">The sequence shown here is derived from an EMBL/GenBank/DDBJ whole genome shotgun (WGS) entry which is preliminary data.</text>
</comment>
<evidence type="ECO:0000313" key="8">
    <source>
        <dbReference type="Proteomes" id="UP000619486"/>
    </source>
</evidence>
<accession>A0A918LNY3</accession>
<evidence type="ECO:0000256" key="3">
    <source>
        <dbReference type="ARBA" id="ARBA00022777"/>
    </source>
</evidence>
<dbReference type="GO" id="GO:0005524">
    <property type="term" value="F:ATP binding"/>
    <property type="evidence" value="ECO:0007669"/>
    <property type="project" value="UniProtKB-KW"/>
</dbReference>
<keyword evidence="4" id="KW-0067">ATP-binding</keyword>
<keyword evidence="1" id="KW-0808">Transferase</keyword>
<dbReference type="AlphaFoldDB" id="A0A918LNY3"/>
<evidence type="ECO:0000259" key="6">
    <source>
        <dbReference type="PROSITE" id="PS50011"/>
    </source>
</evidence>
<evidence type="ECO:0000313" key="7">
    <source>
        <dbReference type="EMBL" id="GGT32422.1"/>
    </source>
</evidence>
<reference evidence="7" key="2">
    <citation type="submission" date="2020-09" db="EMBL/GenBank/DDBJ databases">
        <authorList>
            <person name="Sun Q."/>
            <person name="Ohkuma M."/>
        </authorList>
    </citation>
    <scope>NUCLEOTIDE SEQUENCE</scope>
    <source>
        <strain evidence="7">JCM 3172</strain>
    </source>
</reference>
<evidence type="ECO:0000256" key="4">
    <source>
        <dbReference type="ARBA" id="ARBA00022840"/>
    </source>
</evidence>
<dbReference type="PANTHER" id="PTHR43289">
    <property type="entry name" value="MITOGEN-ACTIVATED PROTEIN KINASE KINASE KINASE 20-RELATED"/>
    <property type="match status" value="1"/>
</dbReference>
<dbReference type="InterPro" id="IPR008271">
    <property type="entry name" value="Ser/Thr_kinase_AS"/>
</dbReference>
<dbReference type="InterPro" id="IPR054384">
    <property type="entry name" value="SecDF_P1_head"/>
</dbReference>
<keyword evidence="8" id="KW-1185">Reference proteome</keyword>
<dbReference type="Gene3D" id="3.30.1360.200">
    <property type="match status" value="1"/>
</dbReference>
<feature type="domain" description="Protein kinase" evidence="6">
    <location>
        <begin position="10"/>
        <end position="270"/>
    </location>
</feature>
<dbReference type="CDD" id="cd14014">
    <property type="entry name" value="STKc_PknB_like"/>
    <property type="match status" value="1"/>
</dbReference>
<dbReference type="RefSeq" id="WP_229832919.1">
    <property type="nucleotide sequence ID" value="NZ_BMQQ01000008.1"/>
</dbReference>
<reference evidence="7" key="1">
    <citation type="journal article" date="2014" name="Int. J. Syst. Evol. Microbiol.">
        <title>Complete genome sequence of Corynebacterium casei LMG S-19264T (=DSM 44701T), isolated from a smear-ripened cheese.</title>
        <authorList>
            <consortium name="US DOE Joint Genome Institute (JGI-PGF)"/>
            <person name="Walter F."/>
            <person name="Albersmeier A."/>
            <person name="Kalinowski J."/>
            <person name="Ruckert C."/>
        </authorList>
    </citation>
    <scope>NUCLEOTIDE SEQUENCE</scope>
    <source>
        <strain evidence="7">JCM 3172</strain>
    </source>
</reference>
<name>A0A918LNY3_9ACTN</name>
<protein>
    <recommendedName>
        <fullName evidence="6">Protein kinase domain-containing protein</fullName>
    </recommendedName>
</protein>
<keyword evidence="2" id="KW-0547">Nucleotide-binding</keyword>
<gene>
    <name evidence="7" type="ORF">GCM10014713_27600</name>
</gene>
<organism evidence="7 8">
    <name type="scientific">Streptomyces purpureus</name>
    <dbReference type="NCBI Taxonomy" id="1951"/>
    <lineage>
        <taxon>Bacteria</taxon>
        <taxon>Bacillati</taxon>
        <taxon>Actinomycetota</taxon>
        <taxon>Actinomycetes</taxon>
        <taxon>Kitasatosporales</taxon>
        <taxon>Streptomycetaceae</taxon>
        <taxon>Streptomyces</taxon>
    </lineage>
</organism>
<dbReference type="GO" id="GO:0004674">
    <property type="term" value="F:protein serine/threonine kinase activity"/>
    <property type="evidence" value="ECO:0007669"/>
    <property type="project" value="TreeGrafter"/>
</dbReference>
<dbReference type="Pfam" id="PF00069">
    <property type="entry name" value="Pkinase"/>
    <property type="match status" value="1"/>
</dbReference>
<dbReference type="SUPFAM" id="SSF56112">
    <property type="entry name" value="Protein kinase-like (PK-like)"/>
    <property type="match status" value="1"/>
</dbReference>
<evidence type="ECO:0000256" key="1">
    <source>
        <dbReference type="ARBA" id="ARBA00022679"/>
    </source>
</evidence>
<sequence>MQPGEKFGPFTVLAELADGGMGRVHLARSPGGRLVAVKTLLTHGEDDRRRFAREVGLAQRVKGVYTASVVDADASGAVPWMATEYVPAPSLKELVERCGPLGPRALYWVAAGIAEALVSLHSAGLVHRDVKPSNVLLPLDGPRVIDFGISQAHDVTRTDTALGTVAYASPEQARGEPTTPASDVFSLGATLFHLAVGRAPYVGGGAGPAMEQLVRAATNDLDVTGLPDELGPLVLPCLAPDPADRPTPAALLAYCSRRLDGAADAREAWLSPAWTEAIERYRDERLRAVEEARRRVDPDAATGPVPAPGPTEPLGGGALSGSSGLSASTRPAGRGARRPWWPVAAGVAVAAAGIVLAVVRPWEGAATAAPGAPEQPLRIMEVESVRQGVCFPDRAGAQLPVGESPPPEGLSFTSDNRDTCVVARGSGGMNVARFREVRVVEASASGTWEVQITFQDKDARAFAELTGRVAGQPEPRNQLAFVLGKDRLVSSIMVLERLPGGSAQITGGYTRNQAQALARALGAP</sequence>
<dbReference type="SMART" id="SM00220">
    <property type="entry name" value="S_TKc"/>
    <property type="match status" value="1"/>
</dbReference>
<evidence type="ECO:0000256" key="2">
    <source>
        <dbReference type="ARBA" id="ARBA00022741"/>
    </source>
</evidence>
<dbReference type="InterPro" id="IPR011009">
    <property type="entry name" value="Kinase-like_dom_sf"/>
</dbReference>
<proteinExistence type="predicted"/>
<dbReference type="InterPro" id="IPR000719">
    <property type="entry name" value="Prot_kinase_dom"/>
</dbReference>